<feature type="transmembrane region" description="Helical" evidence="6">
    <location>
        <begin position="138"/>
        <end position="161"/>
    </location>
</feature>
<evidence type="ECO:0000256" key="6">
    <source>
        <dbReference type="SAM" id="Phobius"/>
    </source>
</evidence>
<dbReference type="AlphaFoldDB" id="A0AAE1J970"/>
<comment type="subcellular location">
    <subcellularLocation>
        <location evidence="1">Membrane</location>
        <topology evidence="1">Multi-pass membrane protein</topology>
    </subcellularLocation>
</comment>
<dbReference type="InterPro" id="IPR006904">
    <property type="entry name" value="DUF716"/>
</dbReference>
<feature type="transmembrane region" description="Helical" evidence="6">
    <location>
        <begin position="168"/>
        <end position="190"/>
    </location>
</feature>
<evidence type="ECO:0000256" key="3">
    <source>
        <dbReference type="ARBA" id="ARBA00022692"/>
    </source>
</evidence>
<evidence type="ECO:0000256" key="5">
    <source>
        <dbReference type="ARBA" id="ARBA00023136"/>
    </source>
</evidence>
<dbReference type="PANTHER" id="PTHR47830:SF2">
    <property type="entry name" value="PROTEIN, PUTATIVE-RELATED"/>
    <property type="match status" value="1"/>
</dbReference>
<feature type="transmembrane region" description="Helical" evidence="6">
    <location>
        <begin position="51"/>
        <end position="72"/>
    </location>
</feature>
<dbReference type="Pfam" id="PF04819">
    <property type="entry name" value="DUF716"/>
    <property type="match status" value="1"/>
</dbReference>
<evidence type="ECO:0000256" key="1">
    <source>
        <dbReference type="ARBA" id="ARBA00004141"/>
    </source>
</evidence>
<dbReference type="GO" id="GO:0016020">
    <property type="term" value="C:membrane"/>
    <property type="evidence" value="ECO:0007669"/>
    <property type="project" value="UniProtKB-SubCell"/>
</dbReference>
<name>A0AAE1J970_9FABA</name>
<keyword evidence="5 6" id="KW-0472">Membrane</keyword>
<proteinExistence type="inferred from homology"/>
<protein>
    <submittedName>
        <fullName evidence="7">Uncharacterized protein</fullName>
    </submittedName>
</protein>
<accession>A0AAE1J970</accession>
<sequence>MASMATHFSGSLFLVPFGLRRLLFASSLYLKDPSNFRSKLWYFSHPSWKNIDLYFLLVALPIASFSEFVIFLSFSGHQTYRFSFFLQSIALLTFWVLILFILAQEYMGSSMVNESFVFIFASICFLVEYSAIGKGIAGLGGVVYGFLGELTLACVAACLYLSIKPTAFFADFLLSSGLIFKGAWLLQVGFSLYTDAFMLKGCKKISLSSPSLENVDVKCDLVEDSLRGITLMHFIFTVHAIVVLVLSLGLFGLLASNRKLRCGETRGPLLAELESPQMLVHSLPGQEIE</sequence>
<keyword evidence="3 6" id="KW-0812">Transmembrane</keyword>
<dbReference type="Proteomes" id="UP001293593">
    <property type="component" value="Unassembled WGS sequence"/>
</dbReference>
<organism evidence="7 8">
    <name type="scientific">Acacia crassicarpa</name>
    <name type="common">northern wattle</name>
    <dbReference type="NCBI Taxonomy" id="499986"/>
    <lineage>
        <taxon>Eukaryota</taxon>
        <taxon>Viridiplantae</taxon>
        <taxon>Streptophyta</taxon>
        <taxon>Embryophyta</taxon>
        <taxon>Tracheophyta</taxon>
        <taxon>Spermatophyta</taxon>
        <taxon>Magnoliopsida</taxon>
        <taxon>eudicotyledons</taxon>
        <taxon>Gunneridae</taxon>
        <taxon>Pentapetalae</taxon>
        <taxon>rosids</taxon>
        <taxon>fabids</taxon>
        <taxon>Fabales</taxon>
        <taxon>Fabaceae</taxon>
        <taxon>Caesalpinioideae</taxon>
        <taxon>mimosoid clade</taxon>
        <taxon>Acacieae</taxon>
        <taxon>Acacia</taxon>
    </lineage>
</organism>
<evidence type="ECO:0000256" key="2">
    <source>
        <dbReference type="ARBA" id="ARBA00006948"/>
    </source>
</evidence>
<evidence type="ECO:0000313" key="8">
    <source>
        <dbReference type="Proteomes" id="UP001293593"/>
    </source>
</evidence>
<comment type="similarity">
    <text evidence="2">Belongs to the TMEM45 family.</text>
</comment>
<evidence type="ECO:0000256" key="4">
    <source>
        <dbReference type="ARBA" id="ARBA00022989"/>
    </source>
</evidence>
<keyword evidence="8" id="KW-1185">Reference proteome</keyword>
<evidence type="ECO:0000313" key="7">
    <source>
        <dbReference type="EMBL" id="KAK4266202.1"/>
    </source>
</evidence>
<comment type="caution">
    <text evidence="7">The sequence shown here is derived from an EMBL/GenBank/DDBJ whole genome shotgun (WGS) entry which is preliminary data.</text>
</comment>
<keyword evidence="4 6" id="KW-1133">Transmembrane helix</keyword>
<feature type="transmembrane region" description="Helical" evidence="6">
    <location>
        <begin position="115"/>
        <end position="132"/>
    </location>
</feature>
<gene>
    <name evidence="7" type="ORF">QN277_027159</name>
</gene>
<reference evidence="7" key="1">
    <citation type="submission" date="2023-10" db="EMBL/GenBank/DDBJ databases">
        <title>Chromosome-level genome of the transformable northern wattle, Acacia crassicarpa.</title>
        <authorList>
            <person name="Massaro I."/>
            <person name="Sinha N.R."/>
            <person name="Poethig S."/>
            <person name="Leichty A.R."/>
        </authorList>
    </citation>
    <scope>NUCLEOTIDE SEQUENCE</scope>
    <source>
        <strain evidence="7">Acra3RX</strain>
        <tissue evidence="7">Leaf</tissue>
    </source>
</reference>
<dbReference type="EMBL" id="JAWXYG010000008">
    <property type="protein sequence ID" value="KAK4266202.1"/>
    <property type="molecule type" value="Genomic_DNA"/>
</dbReference>
<dbReference type="PANTHER" id="PTHR47830">
    <property type="entry name" value="OS11G0534100 PROTEIN"/>
    <property type="match status" value="1"/>
</dbReference>
<feature type="transmembrane region" description="Helical" evidence="6">
    <location>
        <begin position="84"/>
        <end position="103"/>
    </location>
</feature>
<feature type="transmembrane region" description="Helical" evidence="6">
    <location>
        <begin position="231"/>
        <end position="256"/>
    </location>
</feature>